<proteinExistence type="predicted"/>
<feature type="coiled-coil region" evidence="1">
    <location>
        <begin position="121"/>
        <end position="151"/>
    </location>
</feature>
<name>E0VV92_PEDHC</name>
<dbReference type="AlphaFoldDB" id="E0VV92"/>
<dbReference type="InParanoid" id="E0VV92"/>
<feature type="coiled-coil region" evidence="1">
    <location>
        <begin position="213"/>
        <end position="240"/>
    </location>
</feature>
<dbReference type="VEuPathDB" id="VectorBase:PHUM459690"/>
<dbReference type="EnsemblMetazoa" id="PHUM459690-RA">
    <property type="protein sequence ID" value="PHUM459690-PA"/>
    <property type="gene ID" value="PHUM459690"/>
</dbReference>
<keyword evidence="4" id="KW-1185">Reference proteome</keyword>
<accession>E0VV92</accession>
<evidence type="ECO:0000256" key="1">
    <source>
        <dbReference type="SAM" id="Coils"/>
    </source>
</evidence>
<dbReference type="Proteomes" id="UP000009046">
    <property type="component" value="Unassembled WGS sequence"/>
</dbReference>
<dbReference type="HOGENOM" id="CLU_1082995_0_0_1"/>
<dbReference type="GeneID" id="8238402"/>
<gene>
    <name evidence="3" type="primary">8238402</name>
    <name evidence="2" type="ORF">Phum_PHUM459690</name>
</gene>
<evidence type="ECO:0000313" key="4">
    <source>
        <dbReference type="Proteomes" id="UP000009046"/>
    </source>
</evidence>
<reference evidence="3" key="3">
    <citation type="submission" date="2021-02" db="UniProtKB">
        <authorList>
            <consortium name="EnsemblMetazoa"/>
        </authorList>
    </citation>
    <scope>IDENTIFICATION</scope>
    <source>
        <strain evidence="3">USDA</strain>
    </source>
</reference>
<reference evidence="2" key="1">
    <citation type="submission" date="2007-04" db="EMBL/GenBank/DDBJ databases">
        <title>Annotation of Pediculus humanus corporis strain USDA.</title>
        <authorList>
            <person name="Kirkness E."/>
            <person name="Hannick L."/>
            <person name="Hass B."/>
            <person name="Bruggner R."/>
            <person name="Lawson D."/>
            <person name="Bidwell S."/>
            <person name="Joardar V."/>
            <person name="Caler E."/>
            <person name="Walenz B."/>
            <person name="Inman J."/>
            <person name="Schobel S."/>
            <person name="Galinsky K."/>
            <person name="Amedeo P."/>
            <person name="Strausberg R."/>
        </authorList>
    </citation>
    <scope>NUCLEOTIDE SEQUENCE</scope>
    <source>
        <strain evidence="2">USDA</strain>
    </source>
</reference>
<reference evidence="2" key="2">
    <citation type="submission" date="2007-04" db="EMBL/GenBank/DDBJ databases">
        <title>The genome of the human body louse.</title>
        <authorList>
            <consortium name="The Human Body Louse Genome Consortium"/>
            <person name="Kirkness E."/>
            <person name="Walenz B."/>
            <person name="Hass B."/>
            <person name="Bruggner R."/>
            <person name="Strausberg R."/>
        </authorList>
    </citation>
    <scope>NUCLEOTIDE SEQUENCE</scope>
    <source>
        <strain evidence="2">USDA</strain>
    </source>
</reference>
<dbReference type="CTD" id="8238402"/>
<keyword evidence="1" id="KW-0175">Coiled coil</keyword>
<dbReference type="EMBL" id="AAZO01005584">
    <property type="status" value="NOT_ANNOTATED_CDS"/>
    <property type="molecule type" value="Genomic_DNA"/>
</dbReference>
<evidence type="ECO:0000313" key="2">
    <source>
        <dbReference type="EMBL" id="EEB17298.1"/>
    </source>
</evidence>
<evidence type="ECO:0000313" key="3">
    <source>
        <dbReference type="EnsemblMetazoa" id="PHUM459690-PA"/>
    </source>
</evidence>
<sequence length="257" mass="30816">MSRYVITEEQLNNLKDQIKNLSKLNEIKEEKIKNLERFKTMVSESKNADLFKKIERLEIDVGNLKTINKNLTDLEKNNYKKIENLENILKEERKLREYSESLAKQVEVQCAEECLLRQLTNELCQLQKDEIEIENKKIEELQMTIEKFKNQLGFTTQLGNNFQKDNNLKLLVYQFRNQLIEMYDDVRQNPKYSNAQKKYKETLESWLEETNFVMNDINEIEQMKNDLNYLKNKIEDENKNLSHLILHLNLTLLLFIT</sequence>
<feature type="coiled-coil region" evidence="1">
    <location>
        <begin position="4"/>
        <end position="74"/>
    </location>
</feature>
<dbReference type="EMBL" id="DS235804">
    <property type="protein sequence ID" value="EEB17298.1"/>
    <property type="molecule type" value="Genomic_DNA"/>
</dbReference>
<dbReference type="RefSeq" id="XP_002430036.1">
    <property type="nucleotide sequence ID" value="XM_002429991.1"/>
</dbReference>
<protein>
    <submittedName>
        <fullName evidence="2 3">Tropomyosin, putative</fullName>
    </submittedName>
</protein>
<dbReference type="KEGG" id="phu:Phum_PHUM459690"/>
<organism>
    <name type="scientific">Pediculus humanus subsp. corporis</name>
    <name type="common">Body louse</name>
    <dbReference type="NCBI Taxonomy" id="121224"/>
    <lineage>
        <taxon>Eukaryota</taxon>
        <taxon>Metazoa</taxon>
        <taxon>Ecdysozoa</taxon>
        <taxon>Arthropoda</taxon>
        <taxon>Hexapoda</taxon>
        <taxon>Insecta</taxon>
        <taxon>Pterygota</taxon>
        <taxon>Neoptera</taxon>
        <taxon>Paraneoptera</taxon>
        <taxon>Psocodea</taxon>
        <taxon>Troctomorpha</taxon>
        <taxon>Phthiraptera</taxon>
        <taxon>Anoplura</taxon>
        <taxon>Pediculidae</taxon>
        <taxon>Pediculus</taxon>
    </lineage>
</organism>